<accession>A0ACC3SWU6</accession>
<evidence type="ECO:0000313" key="1">
    <source>
        <dbReference type="EMBL" id="KAK9235914.1"/>
    </source>
</evidence>
<comment type="caution">
    <text evidence="1">The sequence shown here is derived from an EMBL/GenBank/DDBJ whole genome shotgun (WGS) entry which is preliminary data.</text>
</comment>
<keyword evidence="2" id="KW-1185">Reference proteome</keyword>
<reference evidence="2" key="1">
    <citation type="journal article" date="2024" name="Front. Bioeng. Biotechnol.">
        <title>Genome-scale model development and genomic sequencing of the oleaginous clade Lipomyces.</title>
        <authorList>
            <person name="Czajka J.J."/>
            <person name="Han Y."/>
            <person name="Kim J."/>
            <person name="Mondo S.J."/>
            <person name="Hofstad B.A."/>
            <person name="Robles A."/>
            <person name="Haridas S."/>
            <person name="Riley R."/>
            <person name="LaButti K."/>
            <person name="Pangilinan J."/>
            <person name="Andreopoulos W."/>
            <person name="Lipzen A."/>
            <person name="Yan J."/>
            <person name="Wang M."/>
            <person name="Ng V."/>
            <person name="Grigoriev I.V."/>
            <person name="Spatafora J.W."/>
            <person name="Magnuson J.K."/>
            <person name="Baker S.E."/>
            <person name="Pomraning K.R."/>
        </authorList>
    </citation>
    <scope>NUCLEOTIDE SEQUENCE [LARGE SCALE GENOMIC DNA]</scope>
    <source>
        <strain evidence="2">CBS 7786</strain>
    </source>
</reference>
<name>A0ACC3SWU6_LIPKO</name>
<protein>
    <submittedName>
        <fullName evidence="1">Uncharacterized protein</fullName>
    </submittedName>
</protein>
<dbReference type="Proteomes" id="UP001433508">
    <property type="component" value="Unassembled WGS sequence"/>
</dbReference>
<dbReference type="EMBL" id="MU971401">
    <property type="protein sequence ID" value="KAK9235914.1"/>
    <property type="molecule type" value="Genomic_DNA"/>
</dbReference>
<gene>
    <name evidence="1" type="ORF">V1525DRAFT_408649</name>
</gene>
<evidence type="ECO:0000313" key="2">
    <source>
        <dbReference type="Proteomes" id="UP001433508"/>
    </source>
</evidence>
<organism evidence="1 2">
    <name type="scientific">Lipomyces kononenkoae</name>
    <name type="common">Yeast</name>
    <dbReference type="NCBI Taxonomy" id="34357"/>
    <lineage>
        <taxon>Eukaryota</taxon>
        <taxon>Fungi</taxon>
        <taxon>Dikarya</taxon>
        <taxon>Ascomycota</taxon>
        <taxon>Saccharomycotina</taxon>
        <taxon>Lipomycetes</taxon>
        <taxon>Lipomycetales</taxon>
        <taxon>Lipomycetaceae</taxon>
        <taxon>Lipomyces</taxon>
    </lineage>
</organism>
<sequence length="189" mass="21534">MNAWQMLNVPLSSYSLRITSATMPTSHDSSASNMFFGSLQNMRPWNLDAVLTILGSLIPYSVTLFPIQLDATYDLCLEADVIRAAHVYLVHPVNVILRSVYPQSNILCRSEVSEGRTYSRLDMYWKCNDVVFAVLEYKRPYSIDYSDWNDAMTGFGQVTGNGLKIARQLKKYAYYCARRTLVYLTGLHC</sequence>
<proteinExistence type="predicted"/>